<evidence type="ECO:0000256" key="1">
    <source>
        <dbReference type="ARBA" id="ARBA00004651"/>
    </source>
</evidence>
<dbReference type="Proteomes" id="UP000076420">
    <property type="component" value="Unassembled WGS sequence"/>
</dbReference>
<evidence type="ECO:0000256" key="5">
    <source>
        <dbReference type="ARBA" id="ARBA00022692"/>
    </source>
</evidence>
<keyword evidence="10 14" id="KW-0472">Membrane</keyword>
<evidence type="ECO:0000313" key="17">
    <source>
        <dbReference type="Proteomes" id="UP000076420"/>
    </source>
</evidence>
<keyword evidence="5 14" id="KW-0812">Transmembrane</keyword>
<dbReference type="PANTHER" id="PTHR46480:SF1">
    <property type="entry name" value="VOLTAGE-GATED HYDROGEN CHANNEL 1"/>
    <property type="match status" value="1"/>
</dbReference>
<evidence type="ECO:0000256" key="9">
    <source>
        <dbReference type="ARBA" id="ARBA00023065"/>
    </source>
</evidence>
<dbReference type="AlphaFoldDB" id="A0A2C9JX18"/>
<keyword evidence="4" id="KW-1003">Cell membrane</keyword>
<dbReference type="InterPro" id="IPR031846">
    <property type="entry name" value="Hvcn1"/>
</dbReference>
<comment type="subcellular location">
    <subcellularLocation>
        <location evidence="1">Cell membrane</location>
        <topology evidence="1">Multi-pass membrane protein</topology>
    </subcellularLocation>
</comment>
<evidence type="ECO:0000256" key="11">
    <source>
        <dbReference type="ARBA" id="ARBA00023303"/>
    </source>
</evidence>
<evidence type="ECO:0000256" key="10">
    <source>
        <dbReference type="ARBA" id="ARBA00023136"/>
    </source>
</evidence>
<keyword evidence="6" id="KW-0851">Voltage-gated channel</keyword>
<evidence type="ECO:0000259" key="15">
    <source>
        <dbReference type="Pfam" id="PF00520"/>
    </source>
</evidence>
<protein>
    <recommendedName>
        <fullName evidence="2">Voltage-gated hydrogen channel 1</fullName>
    </recommendedName>
    <alternativeName>
        <fullName evidence="12">Hydrogen voltage-gated channel 1</fullName>
    </alternativeName>
</protein>
<keyword evidence="9" id="KW-0406">Ion transport</keyword>
<feature type="transmembrane region" description="Helical" evidence="14">
    <location>
        <begin position="66"/>
        <end position="88"/>
    </location>
</feature>
<evidence type="ECO:0000256" key="14">
    <source>
        <dbReference type="SAM" id="Phobius"/>
    </source>
</evidence>
<evidence type="ECO:0000256" key="4">
    <source>
        <dbReference type="ARBA" id="ARBA00022475"/>
    </source>
</evidence>
<proteinExistence type="predicted"/>
<keyword evidence="3" id="KW-0813">Transport</keyword>
<evidence type="ECO:0000256" key="3">
    <source>
        <dbReference type="ARBA" id="ARBA00022448"/>
    </source>
</evidence>
<dbReference type="EnsemblMetazoa" id="BGLB009389-RB">
    <property type="protein sequence ID" value="BGLB009389-PB"/>
    <property type="gene ID" value="BGLB009389"/>
</dbReference>
<evidence type="ECO:0000313" key="16">
    <source>
        <dbReference type="EnsemblMetazoa" id="BGLB009389-PB"/>
    </source>
</evidence>
<organism evidence="16 17">
    <name type="scientific">Biomphalaria glabrata</name>
    <name type="common">Bloodfluke planorb</name>
    <name type="synonym">Freshwater snail</name>
    <dbReference type="NCBI Taxonomy" id="6526"/>
    <lineage>
        <taxon>Eukaryota</taxon>
        <taxon>Metazoa</taxon>
        <taxon>Spiralia</taxon>
        <taxon>Lophotrochozoa</taxon>
        <taxon>Mollusca</taxon>
        <taxon>Gastropoda</taxon>
        <taxon>Heterobranchia</taxon>
        <taxon>Euthyneura</taxon>
        <taxon>Panpulmonata</taxon>
        <taxon>Hygrophila</taxon>
        <taxon>Lymnaeoidea</taxon>
        <taxon>Planorbidae</taxon>
        <taxon>Biomphalaria</taxon>
    </lineage>
</organism>
<feature type="coiled-coil region" evidence="13">
    <location>
        <begin position="123"/>
        <end position="157"/>
    </location>
</feature>
<dbReference type="InterPro" id="IPR027359">
    <property type="entry name" value="Volt_channel_dom_sf"/>
</dbReference>
<reference evidence="16" key="1">
    <citation type="submission" date="2020-05" db="UniProtKB">
        <authorList>
            <consortium name="EnsemblMetazoa"/>
        </authorList>
    </citation>
    <scope>IDENTIFICATION</scope>
    <source>
        <strain evidence="16">BB02</strain>
    </source>
</reference>
<evidence type="ECO:0000256" key="2">
    <source>
        <dbReference type="ARBA" id="ARBA00015897"/>
    </source>
</evidence>
<dbReference type="PANTHER" id="PTHR46480">
    <property type="entry name" value="F20B24.22"/>
    <property type="match status" value="1"/>
</dbReference>
<sequence length="186" mass="21707">MMVVIVLVIVDICLILVELFLELAYMKKNNHMPEEITMTFLLLSISILIIFVVEIIMRIYAMGLAYFTHLLEVFDGTVIIVSLILDLVTLSQSGLEVMAADMIILFRLWRVTRLFTGFISSLKRQAAIKSMEIEEKKKDLENQIEQSNTNCRRQKERIDYLTNLLKDNHIVFQEWFEDPTFIGQEL</sequence>
<gene>
    <name evidence="16" type="primary">106071415</name>
</gene>
<feature type="domain" description="Ion transport" evidence="15">
    <location>
        <begin position="4"/>
        <end position="123"/>
    </location>
</feature>
<evidence type="ECO:0000256" key="8">
    <source>
        <dbReference type="ARBA" id="ARBA00023054"/>
    </source>
</evidence>
<evidence type="ECO:0000256" key="13">
    <source>
        <dbReference type="SAM" id="Coils"/>
    </source>
</evidence>
<keyword evidence="11" id="KW-0407">Ion channel</keyword>
<keyword evidence="7 14" id="KW-1133">Transmembrane helix</keyword>
<evidence type="ECO:0000256" key="6">
    <source>
        <dbReference type="ARBA" id="ARBA00022882"/>
    </source>
</evidence>
<feature type="transmembrane region" description="Helical" evidence="14">
    <location>
        <begin position="38"/>
        <end position="60"/>
    </location>
</feature>
<evidence type="ECO:0000256" key="12">
    <source>
        <dbReference type="ARBA" id="ARBA00031989"/>
    </source>
</evidence>
<dbReference type="Pfam" id="PF00520">
    <property type="entry name" value="Ion_trans"/>
    <property type="match status" value="1"/>
</dbReference>
<dbReference type="Gene3D" id="1.20.120.350">
    <property type="entry name" value="Voltage-gated potassium channels. Chain C"/>
    <property type="match status" value="1"/>
</dbReference>
<dbReference type="KEGG" id="bgt:106071415"/>
<accession>A0A2C9JX18</accession>
<dbReference type="GO" id="GO:0005886">
    <property type="term" value="C:plasma membrane"/>
    <property type="evidence" value="ECO:0007669"/>
    <property type="project" value="UniProtKB-SubCell"/>
</dbReference>
<keyword evidence="8 13" id="KW-0175">Coiled coil</keyword>
<name>A0A2C9JX18_BIOGL</name>
<dbReference type="SUPFAM" id="SSF81324">
    <property type="entry name" value="Voltage-gated potassium channels"/>
    <property type="match status" value="1"/>
</dbReference>
<feature type="transmembrane region" description="Helical" evidence="14">
    <location>
        <begin position="6"/>
        <end position="26"/>
    </location>
</feature>
<dbReference type="VEuPathDB" id="VectorBase:BGLB009389"/>
<dbReference type="InterPro" id="IPR005821">
    <property type="entry name" value="Ion_trans_dom"/>
</dbReference>
<dbReference type="GO" id="GO:0034702">
    <property type="term" value="C:monoatomic ion channel complex"/>
    <property type="evidence" value="ECO:0007669"/>
    <property type="project" value="UniProtKB-KW"/>
</dbReference>
<dbReference type="GO" id="GO:0030171">
    <property type="term" value="F:voltage-gated proton channel activity"/>
    <property type="evidence" value="ECO:0007669"/>
    <property type="project" value="InterPro"/>
</dbReference>
<evidence type="ECO:0000256" key="7">
    <source>
        <dbReference type="ARBA" id="ARBA00022989"/>
    </source>
</evidence>